<name>A0A0A8YWV2_ARUDO</name>
<reference evidence="1" key="1">
    <citation type="submission" date="2014-09" db="EMBL/GenBank/DDBJ databases">
        <authorList>
            <person name="Magalhaes I.L.F."/>
            <person name="Oliveira U."/>
            <person name="Santos F.R."/>
            <person name="Vidigal T.H.D.A."/>
            <person name="Brescovit A.D."/>
            <person name="Santos A.J."/>
        </authorList>
    </citation>
    <scope>NUCLEOTIDE SEQUENCE</scope>
    <source>
        <tissue evidence="1">Shoot tissue taken approximately 20 cm above the soil surface</tissue>
    </source>
</reference>
<evidence type="ECO:0000313" key="1">
    <source>
        <dbReference type="EMBL" id="JAD27072.1"/>
    </source>
</evidence>
<accession>A0A0A8YWV2</accession>
<organism evidence="1">
    <name type="scientific">Arundo donax</name>
    <name type="common">Giant reed</name>
    <name type="synonym">Donax arundinaceus</name>
    <dbReference type="NCBI Taxonomy" id="35708"/>
    <lineage>
        <taxon>Eukaryota</taxon>
        <taxon>Viridiplantae</taxon>
        <taxon>Streptophyta</taxon>
        <taxon>Embryophyta</taxon>
        <taxon>Tracheophyta</taxon>
        <taxon>Spermatophyta</taxon>
        <taxon>Magnoliopsida</taxon>
        <taxon>Liliopsida</taxon>
        <taxon>Poales</taxon>
        <taxon>Poaceae</taxon>
        <taxon>PACMAD clade</taxon>
        <taxon>Arundinoideae</taxon>
        <taxon>Arundineae</taxon>
        <taxon>Arundo</taxon>
    </lineage>
</organism>
<reference evidence="1" key="2">
    <citation type="journal article" date="2015" name="Data Brief">
        <title>Shoot transcriptome of the giant reed, Arundo donax.</title>
        <authorList>
            <person name="Barrero R.A."/>
            <person name="Guerrero F.D."/>
            <person name="Moolhuijzen P."/>
            <person name="Goolsby J.A."/>
            <person name="Tidwell J."/>
            <person name="Bellgard S.E."/>
            <person name="Bellgard M.I."/>
        </authorList>
    </citation>
    <scope>NUCLEOTIDE SEQUENCE</scope>
    <source>
        <tissue evidence="1">Shoot tissue taken approximately 20 cm above the soil surface</tissue>
    </source>
</reference>
<dbReference type="AlphaFoldDB" id="A0A0A8YWV2"/>
<dbReference type="EMBL" id="GBRH01270823">
    <property type="protein sequence ID" value="JAD27072.1"/>
    <property type="molecule type" value="Transcribed_RNA"/>
</dbReference>
<protein>
    <submittedName>
        <fullName evidence="1">Uncharacterized protein</fullName>
    </submittedName>
</protein>
<proteinExistence type="predicted"/>
<sequence>MKCHMCNGIFVGYESAYFSRR</sequence>